<proteinExistence type="predicted"/>
<comment type="caution">
    <text evidence="1">The sequence shown here is derived from an EMBL/GenBank/DDBJ whole genome shotgun (WGS) entry which is preliminary data.</text>
</comment>
<gene>
    <name evidence="1" type="ORF">DJFAAGMI_01593</name>
</gene>
<evidence type="ECO:0000313" key="2">
    <source>
        <dbReference type="Proteomes" id="UP001647436"/>
    </source>
</evidence>
<accession>A0ABS5LQR7</accession>
<name>A0ABS5LQR7_9BURK</name>
<keyword evidence="2" id="KW-1185">Reference proteome</keyword>
<protein>
    <submittedName>
        <fullName evidence="1">Uncharacterized protein</fullName>
    </submittedName>
</protein>
<sequence length="405" mass="47818">MEKKDIQNFMRNHDYISVTRESSRAWIENNYDEDILFSLIVAYFQLKNYKEVCFWAKIYTSVYAGGGLYSDVFSFWMESIYRDNNKNKSIEIIKKEVNLEILKNGLSYHSLLYKASGDYMSLLPHMDNFEAAGLMFSRYVETLSYSNNSLRGLQYLVSPKSIDFLSRREKPSKRKINFVIKKQPIADIWLISLDANYFDKYFSFIEKSMPVVNEAFSIHLHIINPRDEQISKINQLGLSYSTETFNSKDPIPYYASSRFLIVSDLMDHYKDSNFMITDADVLIHSRVPISLIFDDFDIAIRMKEPELYPWRDMGAGLCIVKNNKKMRDFFQLFSKLFDEKYNPERNNSRNTQWWIDQGILYSLINYFGDVNIRKINSELEKKFIFFPSGDKEDALKKAENNYLKV</sequence>
<dbReference type="RefSeq" id="WP_211456625.1">
    <property type="nucleotide sequence ID" value="NZ_JAANES010000001.1"/>
</dbReference>
<evidence type="ECO:0000313" key="1">
    <source>
        <dbReference type="EMBL" id="MBS3018859.1"/>
    </source>
</evidence>
<dbReference type="Proteomes" id="UP001647436">
    <property type="component" value="Unassembled WGS sequence"/>
</dbReference>
<dbReference type="EMBL" id="JAANES010000001">
    <property type="protein sequence ID" value="MBS3018859.1"/>
    <property type="molecule type" value="Genomic_DNA"/>
</dbReference>
<organism evidence="1 2">
    <name type="scientific">Comamonas brasiliensis</name>
    <dbReference type="NCBI Taxonomy" id="1812482"/>
    <lineage>
        <taxon>Bacteria</taxon>
        <taxon>Pseudomonadati</taxon>
        <taxon>Pseudomonadota</taxon>
        <taxon>Betaproteobacteria</taxon>
        <taxon>Burkholderiales</taxon>
        <taxon>Comamonadaceae</taxon>
        <taxon>Comamonas</taxon>
    </lineage>
</organism>
<reference evidence="1 2" key="1">
    <citation type="submission" date="2020-03" db="EMBL/GenBank/DDBJ databases">
        <title>The role of nitrogen metabolism on polyethylene biodegradation.</title>
        <authorList>
            <person name="Peixoto J."/>
            <person name="Vizzotto C.S."/>
            <person name="Ramos A."/>
            <person name="Alves G."/>
            <person name="Steindorff A."/>
            <person name="Kruger R."/>
        </authorList>
    </citation>
    <scope>NUCLEOTIDE SEQUENCE [LARGE SCALE GENOMIC DNA]</scope>
    <source>
        <strain evidence="1 2">PE63</strain>
    </source>
</reference>